<name>A0A8B7A652_ORYAF</name>
<sequence length="386" mass="43949">METECWSFGGEFEDSMFEEGRERRAGPPVSYRAKRCEPQWFYEETGSSDDIEALTVQKFKGDLAYRRQEYQKALEEYSSVSEKLPFTNFAMKRDVQEGQARCLTRLGRHAEALEIAATLENKATNTDHLTTVLNLQFAICSRWQNLEKTVLCLQKLISLHPFNPWHWGQLAEAYLNLGPALSAPCASSQKRNSFASSDKTVKSSSPHSGKDCVFPGFHEALPESSELAVEAGSSGSQRNERALHNSENCTSERREAVWTETRMKACACFIRTRLLLQLTQSQQTSFALERNLRTQQEIEDKMKGFRFKEETLLLIAEVMGEDLVPEKIKEEVHTGVKCVGSAALTTLVIASSKEFEGRWFKKIKDRCCPMENQFHTEMQILAQWSI</sequence>
<gene>
    <name evidence="2" type="primary">LOC103199194</name>
</gene>
<dbReference type="PANTHER" id="PTHR31919">
    <property type="entry name" value="ZINC FINGERS AND HOMEOBOXES PROTEIN 1, ISOFORM 2"/>
    <property type="match status" value="1"/>
</dbReference>
<dbReference type="Proteomes" id="UP000694850">
    <property type="component" value="Unplaced"/>
</dbReference>
<keyword evidence="1" id="KW-1185">Reference proteome</keyword>
<dbReference type="Gene3D" id="1.25.40.10">
    <property type="entry name" value="Tetratricopeptide repeat domain"/>
    <property type="match status" value="1"/>
</dbReference>
<protein>
    <submittedName>
        <fullName evidence="2">Uncharacterized protein C8orf76-like</fullName>
    </submittedName>
</protein>
<dbReference type="PANTHER" id="PTHR31919:SF1">
    <property type="entry name" value="ZINC FINGERS AND HOMEOBOXES PROTEIN 1, ISOFORM 2"/>
    <property type="match status" value="1"/>
</dbReference>
<reference evidence="2" key="1">
    <citation type="submission" date="2025-08" db="UniProtKB">
        <authorList>
            <consortium name="RefSeq"/>
        </authorList>
    </citation>
    <scope>IDENTIFICATION</scope>
</reference>
<organism evidence="1 2">
    <name type="scientific">Orycteropus afer afer</name>
    <dbReference type="NCBI Taxonomy" id="1230840"/>
    <lineage>
        <taxon>Eukaryota</taxon>
        <taxon>Metazoa</taxon>
        <taxon>Chordata</taxon>
        <taxon>Craniata</taxon>
        <taxon>Vertebrata</taxon>
        <taxon>Euteleostomi</taxon>
        <taxon>Mammalia</taxon>
        <taxon>Eutheria</taxon>
        <taxon>Afrotheria</taxon>
        <taxon>Tubulidentata</taxon>
        <taxon>Orycteropodidae</taxon>
        <taxon>Orycteropus</taxon>
    </lineage>
</organism>
<accession>A0A8B7A652</accession>
<proteinExistence type="predicted"/>
<dbReference type="Pfam" id="PF17826">
    <property type="entry name" value="DUF5588"/>
    <property type="match status" value="1"/>
</dbReference>
<dbReference type="InterPro" id="IPR041404">
    <property type="entry name" value="DUF5588"/>
</dbReference>
<dbReference type="OrthoDB" id="6334002at2759"/>
<dbReference type="RefSeq" id="XP_007941621.1">
    <property type="nucleotide sequence ID" value="XM_007943430.1"/>
</dbReference>
<dbReference type="SUPFAM" id="SSF48452">
    <property type="entry name" value="TPR-like"/>
    <property type="match status" value="1"/>
</dbReference>
<dbReference type="AlphaFoldDB" id="A0A8B7A652"/>
<dbReference type="GeneID" id="103199194"/>
<dbReference type="InterPro" id="IPR011990">
    <property type="entry name" value="TPR-like_helical_dom_sf"/>
</dbReference>
<evidence type="ECO:0000313" key="1">
    <source>
        <dbReference type="Proteomes" id="UP000694850"/>
    </source>
</evidence>
<evidence type="ECO:0000313" key="2">
    <source>
        <dbReference type="RefSeq" id="XP_007941621.1"/>
    </source>
</evidence>